<dbReference type="EMBL" id="CP019312">
    <property type="protein sequence ID" value="APX10671.1"/>
    <property type="molecule type" value="Genomic_DNA"/>
</dbReference>
<dbReference type="Pfam" id="PF00873">
    <property type="entry name" value="ACR_tran"/>
    <property type="match status" value="1"/>
</dbReference>
<dbReference type="KEGG" id="tom:BWR18_02390"/>
<dbReference type="Proteomes" id="UP000186336">
    <property type="component" value="Chromosome"/>
</dbReference>
<dbReference type="PRINTS" id="PR00702">
    <property type="entry name" value="ACRIFLAVINRP"/>
</dbReference>
<feature type="transmembrane region" description="Helical" evidence="2">
    <location>
        <begin position="20"/>
        <end position="37"/>
    </location>
</feature>
<name>A0A1P8MRJ7_9RHOB</name>
<evidence type="ECO:0008006" key="5">
    <source>
        <dbReference type="Google" id="ProtNLM"/>
    </source>
</evidence>
<evidence type="ECO:0000256" key="2">
    <source>
        <dbReference type="SAM" id="Phobius"/>
    </source>
</evidence>
<feature type="region of interest" description="Disordered" evidence="1">
    <location>
        <begin position="172"/>
        <end position="210"/>
    </location>
</feature>
<feature type="transmembrane region" description="Helical" evidence="2">
    <location>
        <begin position="146"/>
        <end position="168"/>
    </location>
</feature>
<feature type="transmembrane region" description="Helical" evidence="2">
    <location>
        <begin position="44"/>
        <end position="63"/>
    </location>
</feature>
<keyword evidence="2" id="KW-1133">Transmembrane helix</keyword>
<reference evidence="3 4" key="1">
    <citation type="submission" date="2017-01" db="EMBL/GenBank/DDBJ databases">
        <title>Complete genome of Tateyamaria omphalii DOK1-4 isolated from seawater in Dokdo.</title>
        <authorList>
            <person name="Kim J.H."/>
            <person name="Chi W.-J."/>
        </authorList>
    </citation>
    <scope>NUCLEOTIDE SEQUENCE [LARGE SCALE GENOMIC DNA]</scope>
    <source>
        <strain evidence="3 4">DOK1-4</strain>
    </source>
</reference>
<dbReference type="STRING" id="299262.BWR18_02390"/>
<dbReference type="Gene3D" id="1.20.1640.10">
    <property type="entry name" value="Multidrug efflux transporter AcrB transmembrane domain"/>
    <property type="match status" value="1"/>
</dbReference>
<dbReference type="AlphaFoldDB" id="A0A1P8MRJ7"/>
<dbReference type="PANTHER" id="PTHR32063">
    <property type="match status" value="1"/>
</dbReference>
<feature type="transmembrane region" description="Helical" evidence="2">
    <location>
        <begin position="119"/>
        <end position="140"/>
    </location>
</feature>
<gene>
    <name evidence="3" type="ORF">BWR18_02390</name>
</gene>
<keyword evidence="2" id="KW-0812">Transmembrane</keyword>
<evidence type="ECO:0000313" key="4">
    <source>
        <dbReference type="Proteomes" id="UP000186336"/>
    </source>
</evidence>
<keyword evidence="2" id="KW-0472">Membrane</keyword>
<sequence length="210" mass="22661">MEWGGEFESASTAQQSLGRQMPLAFGTMLLITILLFGKLRQTAVIWTVVPMAVTGVGFGLLFTNLPFSFTALLGLLSLSGMLIKNAIVLVEEIDAQKEEEGLDQSEAIVTASVSRLRPVVLAAATTILGMVPLLGDAFFASMAVSIMAGLGFASILTLIGVPALYHTYLRKERRQERQNSDTKRSTDAEVRTLDATSDNKQKPPEKIAAE</sequence>
<evidence type="ECO:0000256" key="1">
    <source>
        <dbReference type="SAM" id="MobiDB-lite"/>
    </source>
</evidence>
<evidence type="ECO:0000313" key="3">
    <source>
        <dbReference type="EMBL" id="APX10671.1"/>
    </source>
</evidence>
<proteinExistence type="predicted"/>
<feature type="transmembrane region" description="Helical" evidence="2">
    <location>
        <begin position="69"/>
        <end position="90"/>
    </location>
</feature>
<dbReference type="InterPro" id="IPR001036">
    <property type="entry name" value="Acrflvin-R"/>
</dbReference>
<dbReference type="PANTHER" id="PTHR32063:SF18">
    <property type="entry name" value="CATION EFFLUX SYSTEM PROTEIN"/>
    <property type="match status" value="1"/>
</dbReference>
<dbReference type="GO" id="GO:0042910">
    <property type="term" value="F:xenobiotic transmembrane transporter activity"/>
    <property type="evidence" value="ECO:0007669"/>
    <property type="project" value="TreeGrafter"/>
</dbReference>
<dbReference type="GO" id="GO:0005886">
    <property type="term" value="C:plasma membrane"/>
    <property type="evidence" value="ECO:0007669"/>
    <property type="project" value="TreeGrafter"/>
</dbReference>
<keyword evidence="4" id="KW-1185">Reference proteome</keyword>
<protein>
    <recommendedName>
        <fullName evidence="5">Acriflavin resistance protein</fullName>
    </recommendedName>
</protein>
<dbReference type="SUPFAM" id="SSF82866">
    <property type="entry name" value="Multidrug efflux transporter AcrB transmembrane domain"/>
    <property type="match status" value="1"/>
</dbReference>
<organism evidence="3 4">
    <name type="scientific">Tateyamaria omphalii</name>
    <dbReference type="NCBI Taxonomy" id="299262"/>
    <lineage>
        <taxon>Bacteria</taxon>
        <taxon>Pseudomonadati</taxon>
        <taxon>Pseudomonadota</taxon>
        <taxon>Alphaproteobacteria</taxon>
        <taxon>Rhodobacterales</taxon>
        <taxon>Roseobacteraceae</taxon>
        <taxon>Tateyamaria</taxon>
    </lineage>
</organism>
<accession>A0A1P8MRJ7</accession>